<evidence type="ECO:0000313" key="2">
    <source>
        <dbReference type="Proteomes" id="UP001226434"/>
    </source>
</evidence>
<keyword evidence="2" id="KW-1185">Reference proteome</keyword>
<evidence type="ECO:0000313" key="1">
    <source>
        <dbReference type="EMBL" id="MDI3319136.1"/>
    </source>
</evidence>
<reference evidence="1 2" key="1">
    <citation type="submission" date="2023-05" db="EMBL/GenBank/DDBJ databases">
        <title>Genome sequence of Pinibacter sp. MAH-24.</title>
        <authorList>
            <person name="Huq M.A."/>
        </authorList>
    </citation>
    <scope>NUCLEOTIDE SEQUENCE [LARGE SCALE GENOMIC DNA]</scope>
    <source>
        <strain evidence="1 2">MAH-24</strain>
    </source>
</reference>
<comment type="caution">
    <text evidence="1">The sequence shown here is derived from an EMBL/GenBank/DDBJ whole genome shotgun (WGS) entry which is preliminary data.</text>
</comment>
<dbReference type="EMBL" id="JASBRG010000003">
    <property type="protein sequence ID" value="MDI3319136.1"/>
    <property type="molecule type" value="Genomic_DNA"/>
</dbReference>
<accession>A0ABT6R991</accession>
<gene>
    <name evidence="1" type="ORF">QJ048_05095</name>
</gene>
<protein>
    <recommendedName>
        <fullName evidence="3">Terminase small subunit</fullName>
    </recommendedName>
</protein>
<evidence type="ECO:0008006" key="3">
    <source>
        <dbReference type="Google" id="ProtNLM"/>
    </source>
</evidence>
<dbReference type="Proteomes" id="UP001226434">
    <property type="component" value="Unassembled WGS sequence"/>
</dbReference>
<organism evidence="1 2">
    <name type="scientific">Pinibacter soli</name>
    <dbReference type="NCBI Taxonomy" id="3044211"/>
    <lineage>
        <taxon>Bacteria</taxon>
        <taxon>Pseudomonadati</taxon>
        <taxon>Bacteroidota</taxon>
        <taxon>Chitinophagia</taxon>
        <taxon>Chitinophagales</taxon>
        <taxon>Chitinophagaceae</taxon>
        <taxon>Pinibacter</taxon>
    </lineage>
</organism>
<proteinExistence type="predicted"/>
<name>A0ABT6R991_9BACT</name>
<dbReference type="RefSeq" id="WP_282333251.1">
    <property type="nucleotide sequence ID" value="NZ_JASBRG010000003.1"/>
</dbReference>
<sequence length="149" mass="17367">MGRKKTDEYNEAYDLFCNTELTRKKIAGIVKVSEVQIGKWAKDNDWELDKTANQVTKEKLVRGFYQEMANIKKFANTEKRNLTPAETDQIIKLTNSIDTLGKKYNLSNYHSVLKECLEWMNKNDNETAKRFGPVMLEFLKYKATSLKND</sequence>